<proteinExistence type="predicted"/>
<protein>
    <submittedName>
        <fullName evidence="2">Uncharacterized protein</fullName>
    </submittedName>
</protein>
<dbReference type="Proteomes" id="UP001221898">
    <property type="component" value="Unassembled WGS sequence"/>
</dbReference>
<keyword evidence="3" id="KW-1185">Reference proteome</keyword>
<evidence type="ECO:0000313" key="2">
    <source>
        <dbReference type="EMBL" id="KAJ8402273.1"/>
    </source>
</evidence>
<reference evidence="2" key="1">
    <citation type="journal article" date="2023" name="Science">
        <title>Genome structures resolve the early diversification of teleost fishes.</title>
        <authorList>
            <person name="Parey E."/>
            <person name="Louis A."/>
            <person name="Montfort J."/>
            <person name="Bouchez O."/>
            <person name="Roques C."/>
            <person name="Iampietro C."/>
            <person name="Lluch J."/>
            <person name="Castinel A."/>
            <person name="Donnadieu C."/>
            <person name="Desvignes T."/>
            <person name="Floi Bucao C."/>
            <person name="Jouanno E."/>
            <person name="Wen M."/>
            <person name="Mejri S."/>
            <person name="Dirks R."/>
            <person name="Jansen H."/>
            <person name="Henkel C."/>
            <person name="Chen W.J."/>
            <person name="Zahm M."/>
            <person name="Cabau C."/>
            <person name="Klopp C."/>
            <person name="Thompson A.W."/>
            <person name="Robinson-Rechavi M."/>
            <person name="Braasch I."/>
            <person name="Lecointre G."/>
            <person name="Bobe J."/>
            <person name="Postlethwait J.H."/>
            <person name="Berthelot C."/>
            <person name="Roest Crollius H."/>
            <person name="Guiguen Y."/>
        </authorList>
    </citation>
    <scope>NUCLEOTIDE SEQUENCE</scope>
    <source>
        <strain evidence="2">NC1722</strain>
    </source>
</reference>
<accession>A0AAD7SH53</accession>
<sequence length="99" mass="10887">MVQWARALTCPERRPHHNAPTTPPPPTSLPVPSLGWLRNGVTESAATSPVPPEQLRTGEDCGERERNTSRLEFSYAASAQQAPDLIRTQRELKNSTPSS</sequence>
<feature type="region of interest" description="Disordered" evidence="1">
    <location>
        <begin position="1"/>
        <end position="99"/>
    </location>
</feature>
<evidence type="ECO:0000313" key="3">
    <source>
        <dbReference type="Proteomes" id="UP001221898"/>
    </source>
</evidence>
<dbReference type="AlphaFoldDB" id="A0AAD7SH53"/>
<feature type="compositionally biased region" description="Basic and acidic residues" evidence="1">
    <location>
        <begin position="56"/>
        <end position="69"/>
    </location>
</feature>
<evidence type="ECO:0000256" key="1">
    <source>
        <dbReference type="SAM" id="MobiDB-lite"/>
    </source>
</evidence>
<gene>
    <name evidence="2" type="ORF">AAFF_G00371380</name>
</gene>
<name>A0AAD7SH53_9TELE</name>
<comment type="caution">
    <text evidence="2">The sequence shown here is derived from an EMBL/GenBank/DDBJ whole genome shotgun (WGS) entry which is preliminary data.</text>
</comment>
<dbReference type="EMBL" id="JAINUG010000065">
    <property type="protein sequence ID" value="KAJ8402273.1"/>
    <property type="molecule type" value="Genomic_DNA"/>
</dbReference>
<organism evidence="2 3">
    <name type="scientific">Aldrovandia affinis</name>
    <dbReference type="NCBI Taxonomy" id="143900"/>
    <lineage>
        <taxon>Eukaryota</taxon>
        <taxon>Metazoa</taxon>
        <taxon>Chordata</taxon>
        <taxon>Craniata</taxon>
        <taxon>Vertebrata</taxon>
        <taxon>Euteleostomi</taxon>
        <taxon>Actinopterygii</taxon>
        <taxon>Neopterygii</taxon>
        <taxon>Teleostei</taxon>
        <taxon>Notacanthiformes</taxon>
        <taxon>Halosauridae</taxon>
        <taxon>Aldrovandia</taxon>
    </lineage>
</organism>